<gene>
    <name evidence="1" type="ORF">ACFO8Q_20895</name>
</gene>
<dbReference type="EMBL" id="JBHSHC010000143">
    <property type="protein sequence ID" value="MFC4769774.1"/>
    <property type="molecule type" value="Genomic_DNA"/>
</dbReference>
<keyword evidence="2" id="KW-1185">Reference proteome</keyword>
<dbReference type="Proteomes" id="UP001596002">
    <property type="component" value="Unassembled WGS sequence"/>
</dbReference>
<name>A0ABV9Q6D4_9BACL</name>
<evidence type="ECO:0000313" key="1">
    <source>
        <dbReference type="EMBL" id="MFC4769774.1"/>
    </source>
</evidence>
<accession>A0ABV9Q6D4</accession>
<proteinExistence type="predicted"/>
<evidence type="ECO:0000313" key="2">
    <source>
        <dbReference type="Proteomes" id="UP001596002"/>
    </source>
</evidence>
<dbReference type="RefSeq" id="WP_380028679.1">
    <property type="nucleotide sequence ID" value="NZ_JBHSHC010000143.1"/>
</dbReference>
<sequence>MQYPQICPVLLLQIGYNEVDKMLTTADLSQSGPLQIAIDKAGIRNGIFQQV</sequence>
<comment type="caution">
    <text evidence="1">The sequence shown here is derived from an EMBL/GenBank/DDBJ whole genome shotgun (WGS) entry which is preliminary data.</text>
</comment>
<protein>
    <submittedName>
        <fullName evidence="1">Uncharacterized protein</fullName>
    </submittedName>
</protein>
<reference evidence="2" key="1">
    <citation type="journal article" date="2019" name="Int. J. Syst. Evol. Microbiol.">
        <title>The Global Catalogue of Microorganisms (GCM) 10K type strain sequencing project: providing services to taxonomists for standard genome sequencing and annotation.</title>
        <authorList>
            <consortium name="The Broad Institute Genomics Platform"/>
            <consortium name="The Broad Institute Genome Sequencing Center for Infectious Disease"/>
            <person name="Wu L."/>
            <person name="Ma J."/>
        </authorList>
    </citation>
    <scope>NUCLEOTIDE SEQUENCE [LARGE SCALE GENOMIC DNA]</scope>
    <source>
        <strain evidence="2">WYCCWR 12678</strain>
    </source>
</reference>
<organism evidence="1 2">
    <name type="scientific">Effusibacillus consociatus</name>
    <dbReference type="NCBI Taxonomy" id="1117041"/>
    <lineage>
        <taxon>Bacteria</taxon>
        <taxon>Bacillati</taxon>
        <taxon>Bacillota</taxon>
        <taxon>Bacilli</taxon>
        <taxon>Bacillales</taxon>
        <taxon>Alicyclobacillaceae</taxon>
        <taxon>Effusibacillus</taxon>
    </lineage>
</organism>